<evidence type="ECO:0000313" key="2">
    <source>
        <dbReference type="Proteomes" id="UP000436468"/>
    </source>
</evidence>
<keyword evidence="2" id="KW-1185">Reference proteome</keyword>
<dbReference type="EMBL" id="WQNF01000036">
    <property type="protein sequence ID" value="MVT69996.1"/>
    <property type="molecule type" value="Genomic_DNA"/>
</dbReference>
<comment type="caution">
    <text evidence="1">The sequence shown here is derived from an EMBL/GenBank/DDBJ whole genome shotgun (WGS) entry which is preliminary data.</text>
</comment>
<sequence>MGMSEVKDGLYSIRIVMQDGSNAHASGIIVLLGGRILGGDSQFYYSGTYTFKNGKWRGELTTGQHADAVGVNFLFGGREVTCGFTGTYGDGAATVDGTALVGKKSVPFRATLDLRIALG</sequence>
<dbReference type="AlphaFoldDB" id="A0A844SVG8"/>
<name>A0A844SVG8_9BRAD</name>
<dbReference type="Gene3D" id="2.40.128.380">
    <property type="entry name" value="T3SS negative regulator GrlR"/>
    <property type="match status" value="1"/>
</dbReference>
<protein>
    <recommendedName>
        <fullName evidence="3">T3SS negative regulator,GrlR</fullName>
    </recommendedName>
</protein>
<evidence type="ECO:0008006" key="3">
    <source>
        <dbReference type="Google" id="ProtNLM"/>
    </source>
</evidence>
<dbReference type="Proteomes" id="UP000436468">
    <property type="component" value="Unassembled WGS sequence"/>
</dbReference>
<organism evidence="1 2">
    <name type="scientific">Bradyrhizobium pachyrhizi</name>
    <dbReference type="NCBI Taxonomy" id="280333"/>
    <lineage>
        <taxon>Bacteria</taxon>
        <taxon>Pseudomonadati</taxon>
        <taxon>Pseudomonadota</taxon>
        <taxon>Alphaproteobacteria</taxon>
        <taxon>Hyphomicrobiales</taxon>
        <taxon>Nitrobacteraceae</taxon>
        <taxon>Bradyrhizobium</taxon>
    </lineage>
</organism>
<dbReference type="InterPro" id="IPR043019">
    <property type="entry name" value="GrlR_sf"/>
</dbReference>
<proteinExistence type="predicted"/>
<gene>
    <name evidence="1" type="ORF">GPL21_33475</name>
</gene>
<accession>A0A844SVG8</accession>
<evidence type="ECO:0000313" key="1">
    <source>
        <dbReference type="EMBL" id="MVT69996.1"/>
    </source>
</evidence>
<reference evidence="1 2" key="1">
    <citation type="submission" date="2019-12" db="EMBL/GenBank/DDBJ databases">
        <title>Draft genome sequences Bradyrhizobium cajani AMBPC1010, Bradyrhizobium pachyrhizi AMBPC1040 and Bradyrhizobium yuanmingense ALSPC3051, three plant growth promoting strains isolated from nodules of Cajanus cajan L. in Dominican Republic.</title>
        <authorList>
            <person name="Flores-Felix J.D."/>
            <person name="Araujo J."/>
            <person name="Diaz-Alcantara C."/>
            <person name="Gonzalez-Andres F."/>
            <person name="Velazquez E."/>
        </authorList>
    </citation>
    <scope>NUCLEOTIDE SEQUENCE [LARGE SCALE GENOMIC DNA]</scope>
    <source>
        <strain evidence="1 2">1040</strain>
    </source>
</reference>